<dbReference type="Gene3D" id="3.40.50.300">
    <property type="entry name" value="P-loop containing nucleotide triphosphate hydrolases"/>
    <property type="match status" value="1"/>
</dbReference>
<dbReference type="InterPro" id="IPR010110">
    <property type="entry name" value="Shikimate_DH_AroM-type"/>
</dbReference>
<dbReference type="Pfam" id="PF18317">
    <property type="entry name" value="SDH_C"/>
    <property type="match status" value="1"/>
</dbReference>
<keyword evidence="16 21" id="KW-0456">Lyase</keyword>
<dbReference type="GO" id="GO:0005737">
    <property type="term" value="C:cytoplasm"/>
    <property type="evidence" value="ECO:0007669"/>
    <property type="project" value="UniProtKB-SubCell"/>
</dbReference>
<feature type="active site" description="Proton acceptor; for 3-dehydroquinate synthase activity" evidence="21">
    <location>
        <position position="291"/>
    </location>
</feature>
<dbReference type="HAMAP" id="MF_03143">
    <property type="entry name" value="Pentafunct_AroM"/>
    <property type="match status" value="1"/>
</dbReference>
<comment type="cofactor">
    <cofactor evidence="21 22">
        <name>Zn(2+)</name>
        <dbReference type="ChEBI" id="CHEBI:29105"/>
    </cofactor>
    <text evidence="21 22">Binds 2 Zn(2+) ions per subunit.</text>
</comment>
<dbReference type="EC" id="1.1.1.25" evidence="21"/>
<feature type="domain" description="Shikimate dehydrogenase substrate binding N-terminal" evidence="25">
    <location>
        <begin position="1405"/>
        <end position="1486"/>
    </location>
</feature>
<dbReference type="SUPFAM" id="SSF55205">
    <property type="entry name" value="EPT/RTPC-like"/>
    <property type="match status" value="1"/>
</dbReference>
<dbReference type="GO" id="GO:0005524">
    <property type="term" value="F:ATP binding"/>
    <property type="evidence" value="ECO:0007669"/>
    <property type="project" value="UniProtKB-UniRule"/>
</dbReference>
<comment type="pathway">
    <text evidence="2 21 22">Metabolic intermediate biosynthesis; chorismate biosynthesis; chorismate from D-erythrose 4-phosphate and phosphoenolpyruvate: step 6/7.</text>
</comment>
<evidence type="ECO:0000256" key="7">
    <source>
        <dbReference type="ARBA" id="ARBA00022679"/>
    </source>
</evidence>
<keyword evidence="11 21" id="KW-0862">Zinc</keyword>
<sequence length="1707" mass="183799">MAADARVTGQKEASYHLPPVDSVIPAGQNFTIHHLRCLDVKIHLGFYLFPHIFHTLFTTLKSSTYVLIQDRNVAGIYGQALQQAWETATQGMEKQPRLLTYTLPPGEMTKSRQVKEEIEDWMLEQGCVRDTVLIAFGGGVIGDLSGFVAATFMRGIKYVQVPTTLLAMVDSAVGGKTAIDTPHGKNLVGAFYQPQYIFIDAGLLRTLPEREFSNGMAEVVKTAAIWDAADFAKLESEYAAIRSAVLDREAQQSATQGRHSSDRTIAQDLLLDVIRGSVGVKSHIVTIDEKETGLRNLVNFGHSIGHAIEAVLTPEILHGECISIGMILEAELSRRLSSFAQVNIGRLTKVLKAYNLPVSVTDPRIASLDKARELTTQRILQIMRVDKKNVGDTKKIVLLAEIGRCHEEKATAVHDDVIRRVLAPQVRVMPVIQEAAASSTPARLSTPGSKSISNRALVLAALAKGTTKLRNLLHSDDTAVMMTGLGQLKAAEFQWEEGGEVVVVNGRGGALVTPPTGTEIYLQNAGTAARFMATVVALAKDAEGKGRPTVITGNARMKQRPIAPLVEALRSNGVQIQHPEQDGFLPLAVSGEQGFRGGRIELAASISSQYVSSILLCAPLAKDEDVVLELVGGKVISQPYIDMTIAMMRDFGAKVERLADPSTGQPTDTYRIARGGYTSPGAYDVESDASSATYPLALAAITGSGVVVEKIGSSSLQGDARFATDVLAPMGCKVTQTPTETQVLGPSGGALHQFESGDVDMEPMTDAFLTAAVLLAVAGPNPESGAKSTRIRGIANQRVKECNRIQAMMDQLAKFGVKTVEHEDGLEVFGMDRSQLKTGVSVHCYDDHRVAMAFSILAAVVPGREGTVLEEKRCVEKTWPNWWDDLETKLAGAVQGVDGDLLDHHAAATSSTAASSSLLTTPLSKLDNSQTPRVYPNDATIFIIGMRGSGKTHLGQVAARALSRTFLDADVLFEEKHGVLGEFVKAHGWPGFRKAEAELLADLIRSRGTGCVISLGGGVVEGEANRALLKAYANKQGPVVHTVRDLAEIAAFLSTSDRPAWGEPMEDVWQRRKPWFAECSSHELVNLASVSGLANKANGATPNENAGALDASSSAAISIAPARNQEAQVSAFFRFISGQDTNHVDIAAQSIDGQVRPSYLLTLTFPDLIPALPLLDEISTGSDALELRVDLLSPTGAAPKEPAVPPKEYVALQLTALRQRTSLPIVFTVRTKSQGGLFPDNAQDEYFSLVQLALRMGVEYLDVEIQWPTVALEALRAQKGRTQILASYHDWTGKLNWASTDTWSHYERAVKYGDVPKLVGKANTMQDNWDLETFRLKAAKAHPSKPLLAINMGSLGQASRILNTTLSLVTHEAMPFPGAPGQMSVAQVQRARHLLGLMPQKRFFLFGSPIAHSLSPCLHNTAHQALGHPHVYERFEATEVTQQLKELIRSNGFGGASVTIPLKVAIMAEMDELTPVATIIGAVNTVIPVRDQSGKLRLIGDNTDWMAIHSLCKQHLPGATTSNAAPLTSLVIGAGGSARAALYAAYRLGSQRIFLYNRTLSKAQELAQSLPKEWNIVVLDSLDAAELVEAKPRAIISNVPADGTSLSATSGAGVILPSTLLQGRGGVAVDMSYKPHKTPLLELVDKTNNEAATATLSASDAGSTGRWTAVPGLTILLEQGCQQFKLWTGREAPRALVERECWAEYVK</sequence>
<feature type="binding site" evidence="21">
    <location>
        <position position="218"/>
    </location>
    <ligand>
        <name>Zn(2+)</name>
        <dbReference type="ChEBI" id="CHEBI:29105"/>
        <note>catalytic</note>
    </ligand>
</feature>
<comment type="catalytic activity">
    <reaction evidence="19 21 22">
        <text>shikimate + ATP = 3-phosphoshikimate + ADP + H(+)</text>
        <dbReference type="Rhea" id="RHEA:13121"/>
        <dbReference type="ChEBI" id="CHEBI:15378"/>
        <dbReference type="ChEBI" id="CHEBI:30616"/>
        <dbReference type="ChEBI" id="CHEBI:36208"/>
        <dbReference type="ChEBI" id="CHEBI:145989"/>
        <dbReference type="ChEBI" id="CHEBI:456216"/>
        <dbReference type="EC" id="2.7.1.71"/>
    </reaction>
</comment>
<dbReference type="PROSITE" id="PS01128">
    <property type="entry name" value="SHIKIMATE_KINASE"/>
    <property type="match status" value="1"/>
</dbReference>
<dbReference type="Gene3D" id="1.20.1090.10">
    <property type="entry name" value="Dehydroquinate synthase-like - alpha domain"/>
    <property type="match status" value="1"/>
</dbReference>
<dbReference type="RefSeq" id="XP_025363167.1">
    <property type="nucleotide sequence ID" value="XM_025509130.1"/>
</dbReference>
<feature type="binding site" evidence="21">
    <location>
        <begin position="138"/>
        <end position="140"/>
    </location>
    <ligand>
        <name>NAD(+)</name>
        <dbReference type="ChEBI" id="CHEBI:57540"/>
    </ligand>
</feature>
<dbReference type="CDD" id="cd01556">
    <property type="entry name" value="EPSP_synthase"/>
    <property type="match status" value="1"/>
</dbReference>
<keyword evidence="17 21" id="KW-0511">Multifunctional enzyme</keyword>
<feature type="binding site" evidence="21">
    <location>
        <position position="143"/>
    </location>
    <ligand>
        <name>NAD(+)</name>
        <dbReference type="ChEBI" id="CHEBI:57540"/>
    </ligand>
</feature>
<dbReference type="NCBIfam" id="TIGR01357">
    <property type="entry name" value="aroB"/>
    <property type="match status" value="1"/>
</dbReference>
<dbReference type="GO" id="GO:0003855">
    <property type="term" value="F:3-dehydroquinate dehydratase activity"/>
    <property type="evidence" value="ECO:0007669"/>
    <property type="project" value="UniProtKB-UniRule"/>
</dbReference>
<dbReference type="GO" id="GO:0009423">
    <property type="term" value="P:chorismate biosynthetic process"/>
    <property type="evidence" value="ECO:0007669"/>
    <property type="project" value="UniProtKB-UniRule"/>
</dbReference>
<dbReference type="FunFam" id="3.40.50.1970:FF:000007">
    <property type="entry name" value="Pentafunctional AROM polypeptide"/>
    <property type="match status" value="1"/>
</dbReference>
<dbReference type="FunFam" id="3.40.50.300:FF:001256">
    <property type="entry name" value="Pentafunctional AROM polypeptide"/>
    <property type="match status" value="1"/>
</dbReference>
<dbReference type="Proteomes" id="UP000245884">
    <property type="component" value="Unassembled WGS sequence"/>
</dbReference>
<dbReference type="FunFam" id="3.65.10.10:FF:000007">
    <property type="entry name" value="Pentafunctional AROM polypeptide"/>
    <property type="match status" value="1"/>
</dbReference>
<dbReference type="PROSITE" id="PS01028">
    <property type="entry name" value="DEHYDROQUINASE_I"/>
    <property type="match status" value="1"/>
</dbReference>
<comment type="catalytic activity">
    <reaction evidence="21 22">
        <text>7-phospho-2-dehydro-3-deoxy-D-arabino-heptonate = 3-dehydroquinate + phosphate</text>
        <dbReference type="Rhea" id="RHEA:21968"/>
        <dbReference type="ChEBI" id="CHEBI:32364"/>
        <dbReference type="ChEBI" id="CHEBI:43474"/>
        <dbReference type="ChEBI" id="CHEBI:58394"/>
        <dbReference type="EC" id="4.2.3.4"/>
    </reaction>
</comment>
<dbReference type="FunFam" id="3.20.20.70:FF:000135">
    <property type="entry name" value="Pentafunctional AROM polypeptide"/>
    <property type="match status" value="1"/>
</dbReference>
<dbReference type="InterPro" id="IPR027417">
    <property type="entry name" value="P-loop_NTPase"/>
</dbReference>
<name>A0A316UZF7_9BASI</name>
<dbReference type="Gene3D" id="3.20.20.70">
    <property type="entry name" value="Aldolase class I"/>
    <property type="match status" value="1"/>
</dbReference>
<comment type="caution">
    <text evidence="21">Lacks conserved residue(s) required for the propagation of feature annotation.</text>
</comment>
<comment type="function">
    <text evidence="20 21 22">The AROM polypeptide catalyzes 5 consecutive enzymatic reactions in prechorismate polyaromatic amino acid biosynthesis.</text>
</comment>
<reference evidence="28 29" key="1">
    <citation type="journal article" date="2018" name="Mol. Biol. Evol.">
        <title>Broad Genomic Sampling Reveals a Smut Pathogenic Ancestry of the Fungal Clade Ustilaginomycotina.</title>
        <authorList>
            <person name="Kijpornyongpan T."/>
            <person name="Mondo S.J."/>
            <person name="Barry K."/>
            <person name="Sandor L."/>
            <person name="Lee J."/>
            <person name="Lipzen A."/>
            <person name="Pangilinan J."/>
            <person name="LaButti K."/>
            <person name="Hainaut M."/>
            <person name="Henrissat B."/>
            <person name="Grigoriev I.V."/>
            <person name="Spatafora J.W."/>
            <person name="Aime M.C."/>
        </authorList>
    </citation>
    <scope>NUCLEOTIDE SEQUENCE [LARGE SCALE GENOMIC DNA]</scope>
    <source>
        <strain evidence="28 29">MCA 5214</strain>
    </source>
</reference>
<comment type="catalytic activity">
    <reaction evidence="18">
        <text>3-phosphoshikimate + phosphoenolpyruvate = 5-O-(1-carboxyvinyl)-3-phosphoshikimate + phosphate</text>
        <dbReference type="Rhea" id="RHEA:21256"/>
        <dbReference type="ChEBI" id="CHEBI:43474"/>
        <dbReference type="ChEBI" id="CHEBI:57701"/>
        <dbReference type="ChEBI" id="CHEBI:58702"/>
        <dbReference type="ChEBI" id="CHEBI:145989"/>
        <dbReference type="EC" id="2.5.1.19"/>
    </reaction>
    <physiologicalReaction direction="left-to-right" evidence="18">
        <dbReference type="Rhea" id="RHEA:21257"/>
    </physiologicalReaction>
</comment>
<dbReference type="SUPFAM" id="SSF52540">
    <property type="entry name" value="P-loop containing nucleoside triphosphate hydrolases"/>
    <property type="match status" value="1"/>
</dbReference>
<keyword evidence="13 21" id="KW-0521">NADP</keyword>
<dbReference type="PRINTS" id="PR01100">
    <property type="entry name" value="SHIKIMTKNASE"/>
</dbReference>
<feature type="binding site" evidence="21">
    <location>
        <position position="154"/>
    </location>
    <ligand>
        <name>7-phospho-2-dehydro-3-deoxy-D-arabino-heptonate</name>
        <dbReference type="ChEBI" id="CHEBI:58394"/>
    </ligand>
</feature>
<organism evidence="28 29">
    <name type="scientific">Jaminaea rosea</name>
    <dbReference type="NCBI Taxonomy" id="1569628"/>
    <lineage>
        <taxon>Eukaryota</taxon>
        <taxon>Fungi</taxon>
        <taxon>Dikarya</taxon>
        <taxon>Basidiomycota</taxon>
        <taxon>Ustilaginomycotina</taxon>
        <taxon>Exobasidiomycetes</taxon>
        <taxon>Microstromatales</taxon>
        <taxon>Microstromatales incertae sedis</taxon>
        <taxon>Jaminaea</taxon>
    </lineage>
</organism>
<dbReference type="InterPro" id="IPR036291">
    <property type="entry name" value="NAD(P)-bd_dom_sf"/>
</dbReference>
<dbReference type="EMBL" id="KZ819665">
    <property type="protein sequence ID" value="PWN28555.1"/>
    <property type="molecule type" value="Genomic_DNA"/>
</dbReference>
<evidence type="ECO:0000256" key="12">
    <source>
        <dbReference type="ARBA" id="ARBA00022840"/>
    </source>
</evidence>
<dbReference type="InterPro" id="IPR036968">
    <property type="entry name" value="Enolpyruvate_Tfrase_sf"/>
</dbReference>
<dbReference type="SUPFAM" id="SSF51735">
    <property type="entry name" value="NAD(P)-binding Rossmann-fold domains"/>
    <property type="match status" value="1"/>
</dbReference>
<dbReference type="CDD" id="cd00502">
    <property type="entry name" value="DHQase_I"/>
    <property type="match status" value="1"/>
</dbReference>
<dbReference type="PIRSF" id="PIRSF000514">
    <property type="entry name" value="Pentafunct_AroM"/>
    <property type="match status" value="1"/>
</dbReference>
<dbReference type="InterPro" id="IPR013785">
    <property type="entry name" value="Aldolase_TIM"/>
</dbReference>
<dbReference type="InterPro" id="IPR013708">
    <property type="entry name" value="Shikimate_DH-bd_N"/>
</dbReference>
<keyword evidence="10 21" id="KW-0418">Kinase</keyword>
<dbReference type="EC" id="4.2.3.4" evidence="21"/>
<feature type="binding site" evidence="21">
    <location>
        <position position="302"/>
    </location>
    <ligand>
        <name>7-phospho-2-dehydro-3-deoxy-D-arabino-heptonate</name>
        <dbReference type="ChEBI" id="CHEBI:58394"/>
    </ligand>
</feature>
<comment type="similarity">
    <text evidence="21 22">In the 2nd section; belongs to the EPSP synthase family.</text>
</comment>
<dbReference type="Pfam" id="PF00275">
    <property type="entry name" value="EPSP_synthase"/>
    <property type="match status" value="1"/>
</dbReference>
<dbReference type="GeneID" id="37030953"/>
<comment type="similarity">
    <text evidence="21 22">In the 4th section; belongs to the type-I 3-dehydroquinase family.</text>
</comment>
<dbReference type="InterPro" id="IPR031322">
    <property type="entry name" value="Shikimate/glucono_kinase"/>
</dbReference>
<feature type="domain" description="3-dehydroquinate synthase C-terminal" evidence="27">
    <location>
        <begin position="215"/>
        <end position="389"/>
    </location>
</feature>
<dbReference type="NCBIfam" id="TIGR01356">
    <property type="entry name" value="aroA"/>
    <property type="match status" value="1"/>
</dbReference>
<comment type="subunit">
    <text evidence="21 22">Homodimer.</text>
</comment>
<feature type="binding site" evidence="21">
    <location>
        <position position="186"/>
    </location>
    <ligand>
        <name>7-phospho-2-dehydro-3-deoxy-D-arabino-heptonate</name>
        <dbReference type="ChEBI" id="CHEBI:58394"/>
    </ligand>
</feature>
<dbReference type="SUPFAM" id="SSF56796">
    <property type="entry name" value="Dehydroquinate synthase-like"/>
    <property type="match status" value="1"/>
</dbReference>
<dbReference type="SUPFAM" id="SSF53223">
    <property type="entry name" value="Aminoacid dehydrogenase-like, N-terminal domain"/>
    <property type="match status" value="1"/>
</dbReference>
<evidence type="ECO:0000256" key="14">
    <source>
        <dbReference type="ARBA" id="ARBA00023002"/>
    </source>
</evidence>
<dbReference type="HAMAP" id="MF_00210">
    <property type="entry name" value="EPSP_synth"/>
    <property type="match status" value="1"/>
</dbReference>
<evidence type="ECO:0000256" key="6">
    <source>
        <dbReference type="ARBA" id="ARBA00022605"/>
    </source>
</evidence>
<dbReference type="STRING" id="1569628.A0A316UZF7"/>
<dbReference type="InterPro" id="IPR001381">
    <property type="entry name" value="DHquinase_I"/>
</dbReference>
<feature type="domain" description="SDH C-terminal" evidence="26">
    <location>
        <begin position="1672"/>
        <end position="1699"/>
    </location>
</feature>
<evidence type="ECO:0000256" key="3">
    <source>
        <dbReference type="ARBA" id="ARBA00004842"/>
    </source>
</evidence>
<comment type="pathway">
    <text evidence="3 21 22">Metabolic intermediate biosynthesis; chorismate biosynthesis; chorismate from D-erythrose 4-phosphate and phosphoenolpyruvate: step 5/7.</text>
</comment>
<evidence type="ECO:0000256" key="9">
    <source>
        <dbReference type="ARBA" id="ARBA00022741"/>
    </source>
</evidence>
<feature type="region of interest" description="Shikimate dehydrogenase" evidence="21">
    <location>
        <begin position="1400"/>
        <end position="1707"/>
    </location>
</feature>
<feature type="binding site" evidence="21">
    <location>
        <position position="318"/>
    </location>
    <ligand>
        <name>7-phospho-2-dehydro-3-deoxy-D-arabino-heptonate</name>
        <dbReference type="ChEBI" id="CHEBI:58394"/>
    </ligand>
</feature>
<evidence type="ECO:0000256" key="1">
    <source>
        <dbReference type="ARBA" id="ARBA00004496"/>
    </source>
</evidence>
<dbReference type="PROSITE" id="PS00885">
    <property type="entry name" value="EPSP_SYNTHASE_2"/>
    <property type="match status" value="1"/>
</dbReference>
<evidence type="ECO:0000256" key="5">
    <source>
        <dbReference type="ARBA" id="ARBA00022490"/>
    </source>
</evidence>
<feature type="active site" description="Proton acceptor; for 3-dehydroquinate synthase activity" evidence="21">
    <location>
        <position position="306"/>
    </location>
</feature>
<evidence type="ECO:0000259" key="26">
    <source>
        <dbReference type="Pfam" id="PF18317"/>
    </source>
</evidence>
<accession>A0A316UZF7</accession>
<keyword evidence="6 21" id="KW-0028">Amino-acid biosynthesis</keyword>
<dbReference type="InterPro" id="IPR056179">
    <property type="entry name" value="DHQS_C"/>
</dbReference>
<dbReference type="Pfam" id="PF08501">
    <property type="entry name" value="Shikimate_dh_N"/>
    <property type="match status" value="1"/>
</dbReference>
<feature type="binding site" evidence="21">
    <location>
        <position position="170"/>
    </location>
    <ligand>
        <name>7-phospho-2-dehydro-3-deoxy-D-arabino-heptonate</name>
        <dbReference type="ChEBI" id="CHEBI:58394"/>
    </ligand>
</feature>
<evidence type="ECO:0000259" key="24">
    <source>
        <dbReference type="Pfam" id="PF01761"/>
    </source>
</evidence>
<evidence type="ECO:0000313" key="29">
    <source>
        <dbReference type="Proteomes" id="UP000245884"/>
    </source>
</evidence>
<feature type="binding site" evidence="21">
    <location>
        <position position="176"/>
    </location>
    <ligand>
        <name>7-phospho-2-dehydro-3-deoxy-D-arabino-heptonate</name>
        <dbReference type="ChEBI" id="CHEBI:58394"/>
    </ligand>
</feature>
<evidence type="ECO:0000259" key="23">
    <source>
        <dbReference type="Pfam" id="PF00275"/>
    </source>
</evidence>
<feature type="active site" description="Proton acceptor; for 3-dehydroquinate dehydratase activity" evidence="21">
    <location>
        <position position="1289"/>
    </location>
</feature>
<dbReference type="InterPro" id="IPR023193">
    <property type="entry name" value="EPSP_synthase_CS"/>
</dbReference>
<feature type="binding site" evidence="21">
    <location>
        <begin position="295"/>
        <end position="299"/>
    </location>
    <ligand>
        <name>7-phospho-2-dehydro-3-deoxy-D-arabino-heptonate</name>
        <dbReference type="ChEBI" id="CHEBI:58394"/>
    </ligand>
</feature>
<dbReference type="Gene3D" id="3.40.50.720">
    <property type="entry name" value="NAD(P)-binding Rossmann-like Domain"/>
    <property type="match status" value="1"/>
</dbReference>
<dbReference type="Pfam" id="PF01202">
    <property type="entry name" value="SKI"/>
    <property type="match status" value="1"/>
</dbReference>
<dbReference type="UniPathway" id="UPA00053">
    <property type="reaction ID" value="UER00085"/>
</dbReference>
<dbReference type="GO" id="GO:0046872">
    <property type="term" value="F:metal ion binding"/>
    <property type="evidence" value="ECO:0007669"/>
    <property type="project" value="UniProtKB-UniRule"/>
</dbReference>
<dbReference type="HAMAP" id="MF_00109">
    <property type="entry name" value="Shikimate_kinase"/>
    <property type="match status" value="1"/>
</dbReference>
<feature type="binding site" evidence="21">
    <location>
        <position position="387"/>
    </location>
    <ligand>
        <name>7-phospho-2-dehydro-3-deoxy-D-arabino-heptonate</name>
        <dbReference type="ChEBI" id="CHEBI:58394"/>
    </ligand>
</feature>
<dbReference type="GO" id="GO:0004765">
    <property type="term" value="F:shikimate kinase activity"/>
    <property type="evidence" value="ECO:0007669"/>
    <property type="project" value="UniProtKB-UniRule"/>
</dbReference>
<evidence type="ECO:0000256" key="20">
    <source>
        <dbReference type="ARBA" id="ARBA00054455"/>
    </source>
</evidence>
<feature type="binding site" evidence="21">
    <location>
        <begin position="945"/>
        <end position="952"/>
    </location>
    <ligand>
        <name>ATP</name>
        <dbReference type="ChEBI" id="CHEBI:30616"/>
    </ligand>
</feature>
<evidence type="ECO:0000259" key="27">
    <source>
        <dbReference type="Pfam" id="PF24621"/>
    </source>
</evidence>
<feature type="binding site" evidence="21">
    <location>
        <position position="318"/>
    </location>
    <ligand>
        <name>Zn(2+)</name>
        <dbReference type="ChEBI" id="CHEBI:29105"/>
        <note>catalytic</note>
    </ligand>
</feature>
<evidence type="ECO:0000256" key="2">
    <source>
        <dbReference type="ARBA" id="ARBA00004811"/>
    </source>
</evidence>
<evidence type="ECO:0000256" key="8">
    <source>
        <dbReference type="ARBA" id="ARBA00022723"/>
    </source>
</evidence>
<dbReference type="GO" id="GO:0009073">
    <property type="term" value="P:aromatic amino acid family biosynthetic process"/>
    <property type="evidence" value="ECO:0007669"/>
    <property type="project" value="UniProtKB-UniRule"/>
</dbReference>
<comment type="similarity">
    <text evidence="4">Belongs to the EPSP synthase family.</text>
</comment>
<dbReference type="InterPro" id="IPR023000">
    <property type="entry name" value="Shikimate_kinase_CS"/>
</dbReference>
<comment type="pathway">
    <text evidence="21 22">Metabolic intermediate biosynthesis; chorismate biosynthesis; chorismate from D-erythrose 4-phosphate and phosphoenolpyruvate: step 4/7.</text>
</comment>
<dbReference type="CDD" id="cd08195">
    <property type="entry name" value="DHQS"/>
    <property type="match status" value="1"/>
</dbReference>
<keyword evidence="15 21" id="KW-0057">Aromatic amino acid biosynthesis</keyword>
<dbReference type="OrthoDB" id="197068at2759"/>
<dbReference type="NCBIfam" id="TIGR01093">
    <property type="entry name" value="aroD"/>
    <property type="match status" value="1"/>
</dbReference>
<dbReference type="EC" id="2.7.1.71" evidence="21"/>
<dbReference type="EC" id="4.2.1.10" evidence="21"/>
<evidence type="ECO:0000256" key="17">
    <source>
        <dbReference type="ARBA" id="ARBA00023268"/>
    </source>
</evidence>
<dbReference type="Pfam" id="PF24621">
    <property type="entry name" value="DHQS_C"/>
    <property type="match status" value="1"/>
</dbReference>
<dbReference type="InterPro" id="IPR018508">
    <property type="entry name" value="3-dehydroquinate_DH_AS"/>
</dbReference>
<keyword evidence="14 21" id="KW-0560">Oxidoreductase</keyword>
<dbReference type="InterPro" id="IPR046346">
    <property type="entry name" value="Aminoacid_DH-like_N_sf"/>
</dbReference>
<evidence type="ECO:0000256" key="13">
    <source>
        <dbReference type="ARBA" id="ARBA00022857"/>
    </source>
</evidence>
<feature type="binding site" evidence="21">
    <location>
        <position position="185"/>
    </location>
    <ligand>
        <name>NAD(+)</name>
        <dbReference type="ChEBI" id="CHEBI:57540"/>
    </ligand>
</feature>
<dbReference type="Gene3D" id="3.40.50.1970">
    <property type="match status" value="1"/>
</dbReference>
<dbReference type="GO" id="GO:0004764">
    <property type="term" value="F:shikimate 3-dehydrogenase (NADP+) activity"/>
    <property type="evidence" value="ECO:0007669"/>
    <property type="project" value="UniProtKB-UniRule"/>
</dbReference>
<comment type="pathway">
    <text evidence="21 22">Metabolic intermediate biosynthesis; chorismate biosynthesis; chorismate from D-erythrose 4-phosphate and phosphoenolpyruvate: step 3/7.</text>
</comment>
<evidence type="ECO:0000256" key="10">
    <source>
        <dbReference type="ARBA" id="ARBA00022777"/>
    </source>
</evidence>
<dbReference type="InterPro" id="IPR013792">
    <property type="entry name" value="RNA3'P_cycl/enolpyr_Trfase_a/b"/>
</dbReference>
<dbReference type="InterPro" id="IPR008289">
    <property type="entry name" value="Pentafunct_AroM"/>
</dbReference>
<keyword evidence="7 21" id="KW-0808">Transferase</keyword>
<feature type="region of interest" description="3-dehydroquinate synthase" evidence="21">
    <location>
        <begin position="1"/>
        <end position="415"/>
    </location>
</feature>
<dbReference type="SUPFAM" id="SSF51569">
    <property type="entry name" value="Aldolase"/>
    <property type="match status" value="1"/>
</dbReference>
<dbReference type="GO" id="GO:0008652">
    <property type="term" value="P:amino acid biosynthetic process"/>
    <property type="evidence" value="ECO:0007669"/>
    <property type="project" value="UniProtKB-KW"/>
</dbReference>
<evidence type="ECO:0000256" key="4">
    <source>
        <dbReference type="ARBA" id="ARBA00009948"/>
    </source>
</evidence>
<comment type="similarity">
    <text evidence="22">In the N-terminal section; belongs to the dehydroquinate synthase family.</text>
</comment>
<protein>
    <recommendedName>
        <fullName evidence="21">Pentafunctional AROM polypeptide</fullName>
    </recommendedName>
    <domain>
        <recommendedName>
            <fullName evidence="21">3-dehydroquinate synthase</fullName>
            <shortName evidence="21">DHQS</shortName>
            <ecNumber evidence="21">4.2.3.4</ecNumber>
        </recommendedName>
    </domain>
    <domain>
        <recommendedName>
            <fullName evidence="21">3-phosphoshikimate 1-carboxyvinyltransferase</fullName>
            <ecNumber evidence="21">2.5.1.19</ecNumber>
        </recommendedName>
        <alternativeName>
            <fullName evidence="21">5-enolpyruvylshikimate-3-phosphate synthase</fullName>
            <shortName evidence="21">EPSP synthase</shortName>
            <shortName evidence="21">EPSPS</shortName>
        </alternativeName>
    </domain>
    <domain>
        <recommendedName>
            <fullName evidence="21">Shikimate kinase</fullName>
            <shortName evidence="21">SK</shortName>
            <ecNumber evidence="21">2.7.1.71</ecNumber>
        </recommendedName>
    </domain>
    <domain>
        <recommendedName>
            <fullName evidence="21">3-dehydroquinate dehydratase</fullName>
            <shortName evidence="21">3-dehydroquinase</shortName>
            <ecNumber evidence="21">4.2.1.10</ecNumber>
        </recommendedName>
    </domain>
    <domain>
        <recommendedName>
            <fullName evidence="21">Shikimate dehydrogenase</fullName>
            <ecNumber evidence="21">1.1.1.25</ecNumber>
        </recommendedName>
    </domain>
</protein>
<keyword evidence="9 21" id="KW-0547">Nucleotide-binding</keyword>
<dbReference type="Pfam" id="PF01761">
    <property type="entry name" value="DHQ_synthase"/>
    <property type="match status" value="1"/>
</dbReference>
<evidence type="ECO:0000256" key="16">
    <source>
        <dbReference type="ARBA" id="ARBA00023239"/>
    </source>
</evidence>
<feature type="binding site" evidence="21">
    <location>
        <begin position="107"/>
        <end position="110"/>
    </location>
    <ligand>
        <name>NAD(+)</name>
        <dbReference type="ChEBI" id="CHEBI:57540"/>
    </ligand>
</feature>
<dbReference type="NCBIfam" id="TIGR01809">
    <property type="entry name" value="Shik-DH-AROM"/>
    <property type="match status" value="1"/>
</dbReference>
<keyword evidence="12 21" id="KW-0067">ATP-binding</keyword>
<evidence type="ECO:0000256" key="11">
    <source>
        <dbReference type="ARBA" id="ARBA00022833"/>
    </source>
</evidence>
<dbReference type="CDD" id="cd00464">
    <property type="entry name" value="SK"/>
    <property type="match status" value="1"/>
</dbReference>
<feature type="domain" description="3-dehydroquinate synthase N-terminal" evidence="24">
    <location>
        <begin position="101"/>
        <end position="213"/>
    </location>
</feature>
<dbReference type="InterPro" id="IPR006264">
    <property type="entry name" value="EPSP_synthase"/>
</dbReference>
<proteinExistence type="inferred from homology"/>
<evidence type="ECO:0000256" key="22">
    <source>
        <dbReference type="PIRNR" id="PIRNR000514"/>
    </source>
</evidence>
<dbReference type="GO" id="GO:0003856">
    <property type="term" value="F:3-dehydroquinate synthase activity"/>
    <property type="evidence" value="ECO:0007669"/>
    <property type="project" value="UniProtKB-UniRule"/>
</dbReference>
<comment type="similarity">
    <text evidence="21 22">In the C-terminal section; belongs to the shikimate dehydrogenase family.</text>
</comment>
<dbReference type="InterPro" id="IPR001986">
    <property type="entry name" value="Enolpyruvate_Tfrase_dom"/>
</dbReference>
<comment type="similarity">
    <text evidence="21">In the N-terminal section; belongs to the sugar phosphate cyclases superfamily. Dehydroquinate synthase family.</text>
</comment>
<dbReference type="InterPro" id="IPR030960">
    <property type="entry name" value="DHQS/DOIS_N"/>
</dbReference>
<feature type="binding site" evidence="21">
    <location>
        <begin position="218"/>
        <end position="221"/>
    </location>
    <ligand>
        <name>7-phospho-2-dehydro-3-deoxy-D-arabino-heptonate</name>
        <dbReference type="ChEBI" id="CHEBI:58394"/>
    </ligand>
</feature>
<comment type="catalytic activity">
    <reaction evidence="21 22">
        <text>3-dehydroquinate = 3-dehydroshikimate + H2O</text>
        <dbReference type="Rhea" id="RHEA:21096"/>
        <dbReference type="ChEBI" id="CHEBI:15377"/>
        <dbReference type="ChEBI" id="CHEBI:16630"/>
        <dbReference type="ChEBI" id="CHEBI:32364"/>
        <dbReference type="EC" id="4.2.1.10"/>
    </reaction>
</comment>
<comment type="catalytic activity">
    <reaction evidence="21 22">
        <text>shikimate + NADP(+) = 3-dehydroshikimate + NADPH + H(+)</text>
        <dbReference type="Rhea" id="RHEA:17737"/>
        <dbReference type="ChEBI" id="CHEBI:15378"/>
        <dbReference type="ChEBI" id="CHEBI:16630"/>
        <dbReference type="ChEBI" id="CHEBI:36208"/>
        <dbReference type="ChEBI" id="CHEBI:57783"/>
        <dbReference type="ChEBI" id="CHEBI:58349"/>
        <dbReference type="EC" id="1.1.1.25"/>
    </reaction>
</comment>
<evidence type="ECO:0000256" key="21">
    <source>
        <dbReference type="HAMAP-Rule" id="MF_03143"/>
    </source>
</evidence>
<feature type="binding site" evidence="21">
    <location>
        <position position="281"/>
    </location>
    <ligand>
        <name>7-phospho-2-dehydro-3-deoxy-D-arabino-heptonate</name>
        <dbReference type="ChEBI" id="CHEBI:58394"/>
    </ligand>
</feature>
<keyword evidence="29" id="KW-1185">Reference proteome</keyword>
<keyword evidence="5 21" id="KW-0963">Cytoplasm</keyword>
<dbReference type="Gene3D" id="3.40.50.10860">
    <property type="entry name" value="Leucine Dehydrogenase, chain A, domain 1"/>
    <property type="match status" value="1"/>
</dbReference>
<dbReference type="FunFam" id="1.20.1090.10:FF:000007">
    <property type="entry name" value="Pentafunctional AROM polypeptide"/>
    <property type="match status" value="1"/>
</dbReference>
<dbReference type="Pfam" id="PF01487">
    <property type="entry name" value="DHquinase_I"/>
    <property type="match status" value="1"/>
</dbReference>
<keyword evidence="8 21" id="KW-0479">Metal-binding</keyword>
<evidence type="ECO:0000256" key="18">
    <source>
        <dbReference type="ARBA" id="ARBA00044633"/>
    </source>
</evidence>
<evidence type="ECO:0000256" key="19">
    <source>
        <dbReference type="ARBA" id="ARBA00048567"/>
    </source>
</evidence>
<feature type="active site" description="Schiff-base intermediate with substrate; for 3-dehydroquinate dehydratase activity" evidence="21">
    <location>
        <position position="1317"/>
    </location>
</feature>
<feature type="domain" description="Enolpyruvate transferase" evidence="23">
    <location>
        <begin position="442"/>
        <end position="886"/>
    </location>
</feature>
<comment type="pathway">
    <text evidence="21 22">Metabolic intermediate biosynthesis; chorismate biosynthesis; chorismate from D-erythrose 4-phosphate and phosphoenolpyruvate: step 2/7.</text>
</comment>
<dbReference type="PANTHER" id="PTHR21090">
    <property type="entry name" value="AROM/DEHYDROQUINATE SYNTHASE"/>
    <property type="match status" value="1"/>
</dbReference>
<dbReference type="GO" id="GO:0003866">
    <property type="term" value="F:3-phosphoshikimate 1-carboxyvinyltransferase activity"/>
    <property type="evidence" value="ECO:0007669"/>
    <property type="project" value="UniProtKB-UniRule"/>
</dbReference>
<dbReference type="PANTHER" id="PTHR21090:SF5">
    <property type="entry name" value="PENTAFUNCTIONAL AROM POLYPEPTIDE"/>
    <property type="match status" value="1"/>
</dbReference>
<evidence type="ECO:0000256" key="15">
    <source>
        <dbReference type="ARBA" id="ARBA00023141"/>
    </source>
</evidence>
<gene>
    <name evidence="28" type="ORF">BDZ90DRAFT_278909</name>
</gene>
<dbReference type="InterPro" id="IPR000623">
    <property type="entry name" value="Shikimate_kinase/TSH1"/>
</dbReference>
<comment type="similarity">
    <text evidence="21 22">In the 3rd section; belongs to the shikimate kinase family.</text>
</comment>
<dbReference type="InterPro" id="IPR016037">
    <property type="entry name" value="DHQ_synth_AroB"/>
</dbReference>
<comment type="subcellular location">
    <subcellularLocation>
        <location evidence="1 21 22">Cytoplasm</location>
    </subcellularLocation>
</comment>
<feature type="binding site" evidence="21">
    <location>
        <position position="302"/>
    </location>
    <ligand>
        <name>Zn(2+)</name>
        <dbReference type="ChEBI" id="CHEBI:29105"/>
        <note>catalytic</note>
    </ligand>
</feature>
<dbReference type="InterPro" id="IPR041121">
    <property type="entry name" value="SDH_C"/>
</dbReference>
<evidence type="ECO:0000259" key="25">
    <source>
        <dbReference type="Pfam" id="PF08501"/>
    </source>
</evidence>
<evidence type="ECO:0000313" key="28">
    <source>
        <dbReference type="EMBL" id="PWN28555.1"/>
    </source>
</evidence>
<feature type="active site" description="For EPSP synthase activity" evidence="21">
    <location>
        <position position="874"/>
    </location>
</feature>
<feature type="binding site" evidence="21">
    <location>
        <position position="214"/>
    </location>
    <ligand>
        <name>NAD(+)</name>
        <dbReference type="ChEBI" id="CHEBI:57540"/>
    </ligand>
</feature>
<dbReference type="Gene3D" id="3.65.10.10">
    <property type="entry name" value="Enolpyruvate transferase domain"/>
    <property type="match status" value="2"/>
</dbReference>
<feature type="binding site" evidence="21">
    <location>
        <begin position="163"/>
        <end position="164"/>
    </location>
    <ligand>
        <name>NAD(+)</name>
        <dbReference type="ChEBI" id="CHEBI:57540"/>
    </ligand>
</feature>
<dbReference type="EC" id="2.5.1.19" evidence="21"/>
<dbReference type="PROSITE" id="PS00104">
    <property type="entry name" value="EPSP_SYNTHASE_1"/>
    <property type="match status" value="1"/>
</dbReference>